<dbReference type="RefSeq" id="WP_406770143.1">
    <property type="nucleotide sequence ID" value="NZ_JBJHZZ010000008.1"/>
</dbReference>
<keyword evidence="2" id="KW-1185">Reference proteome</keyword>
<gene>
    <name evidence="1" type="ORF">ACJDUG_12110</name>
</gene>
<dbReference type="EMBL" id="JBJHZZ010000008">
    <property type="protein sequence ID" value="MFL0247715.1"/>
    <property type="molecule type" value="Genomic_DNA"/>
</dbReference>
<evidence type="ECO:0000313" key="1">
    <source>
        <dbReference type="EMBL" id="MFL0247715.1"/>
    </source>
</evidence>
<name>A0ABW8T7V4_9CLOT</name>
<sequence>MAKFQLNTGLRISNVFKVKVSDILMKKLNFNDYFVPYNQKIKKRKLNYGFKTA</sequence>
<reference evidence="1 2" key="1">
    <citation type="submission" date="2024-11" db="EMBL/GenBank/DDBJ databases">
        <authorList>
            <person name="Heng Y.C."/>
            <person name="Lim A.C.H."/>
            <person name="Lee J.K.Y."/>
            <person name="Kittelmann S."/>
        </authorList>
    </citation>
    <scope>NUCLEOTIDE SEQUENCE [LARGE SCALE GENOMIC DNA]</scope>
    <source>
        <strain evidence="1 2">WILCCON 0185</strain>
    </source>
</reference>
<organism evidence="1 2">
    <name type="scientific">Candidatus Clostridium stratigraminis</name>
    <dbReference type="NCBI Taxonomy" id="3381661"/>
    <lineage>
        <taxon>Bacteria</taxon>
        <taxon>Bacillati</taxon>
        <taxon>Bacillota</taxon>
        <taxon>Clostridia</taxon>
        <taxon>Eubacteriales</taxon>
        <taxon>Clostridiaceae</taxon>
        <taxon>Clostridium</taxon>
    </lineage>
</organism>
<dbReference type="Proteomes" id="UP001623591">
    <property type="component" value="Unassembled WGS sequence"/>
</dbReference>
<protein>
    <submittedName>
        <fullName evidence="1">Uncharacterized protein</fullName>
    </submittedName>
</protein>
<accession>A0ABW8T7V4</accession>
<evidence type="ECO:0000313" key="2">
    <source>
        <dbReference type="Proteomes" id="UP001623591"/>
    </source>
</evidence>
<comment type="caution">
    <text evidence="1">The sequence shown here is derived from an EMBL/GenBank/DDBJ whole genome shotgun (WGS) entry which is preliminary data.</text>
</comment>
<proteinExistence type="predicted"/>